<protein>
    <submittedName>
        <fullName evidence="2">Uncharacterized protein</fullName>
    </submittedName>
</protein>
<proteinExistence type="predicted"/>
<dbReference type="Proteomes" id="UP000586976">
    <property type="component" value="Unassembled WGS sequence"/>
</dbReference>
<gene>
    <name evidence="2" type="ORF">H1V43_32165</name>
</gene>
<evidence type="ECO:0000313" key="2">
    <source>
        <dbReference type="EMBL" id="MBA4865920.1"/>
    </source>
</evidence>
<keyword evidence="1" id="KW-1133">Transmembrane helix</keyword>
<dbReference type="EMBL" id="JACEQY010000049">
    <property type="protein sequence ID" value="MBA4865920.1"/>
    <property type="molecule type" value="Genomic_DNA"/>
</dbReference>
<evidence type="ECO:0000313" key="3">
    <source>
        <dbReference type="Proteomes" id="UP000586976"/>
    </source>
</evidence>
<accession>A0A7W2HJ97</accession>
<keyword evidence="1" id="KW-0812">Transmembrane</keyword>
<keyword evidence="1" id="KW-0472">Membrane</keyword>
<organism evidence="2 3">
    <name type="scientific">Streptomyces himalayensis subsp. aureolus</name>
    <dbReference type="NCBI Taxonomy" id="2758039"/>
    <lineage>
        <taxon>Bacteria</taxon>
        <taxon>Bacillati</taxon>
        <taxon>Actinomycetota</taxon>
        <taxon>Actinomycetes</taxon>
        <taxon>Kitasatosporales</taxon>
        <taxon>Streptomycetaceae</taxon>
        <taxon>Streptomyces</taxon>
        <taxon>Streptomyces himalayensis</taxon>
    </lineage>
</organism>
<comment type="caution">
    <text evidence="2">The sequence shown here is derived from an EMBL/GenBank/DDBJ whole genome shotgun (WGS) entry which is preliminary data.</text>
</comment>
<reference evidence="2 3" key="1">
    <citation type="submission" date="2020-07" db="EMBL/GenBank/DDBJ databases">
        <title>Streptomyces isolated from Indian soil.</title>
        <authorList>
            <person name="Mandal S."/>
            <person name="Maiti P.K."/>
        </authorList>
    </citation>
    <scope>NUCLEOTIDE SEQUENCE [LARGE SCALE GENOMIC DNA]</scope>
    <source>
        <strain evidence="2 3">PSKA54</strain>
    </source>
</reference>
<name>A0A7W2HJ97_9ACTN</name>
<keyword evidence="3" id="KW-1185">Reference proteome</keyword>
<dbReference type="RefSeq" id="WP_181867357.1">
    <property type="nucleotide sequence ID" value="NZ_JACEQY010000049.1"/>
</dbReference>
<feature type="transmembrane region" description="Helical" evidence="1">
    <location>
        <begin position="21"/>
        <end position="54"/>
    </location>
</feature>
<sequence length="58" mass="6391">MRKLRVNPSKLKDLRPSAMLTGGFTLITAGMWEIFGSGIGMISGGCSLFVLQWWLDSD</sequence>
<dbReference type="AlphaFoldDB" id="A0A7W2HJ97"/>
<evidence type="ECO:0000256" key="1">
    <source>
        <dbReference type="SAM" id="Phobius"/>
    </source>
</evidence>